<evidence type="ECO:0000313" key="14">
    <source>
        <dbReference type="Proteomes" id="UP000019754"/>
    </source>
</evidence>
<dbReference type="GO" id="GO:0050897">
    <property type="term" value="F:cobalt ion binding"/>
    <property type="evidence" value="ECO:0007669"/>
    <property type="project" value="TreeGrafter"/>
</dbReference>
<keyword evidence="9" id="KW-0406">Ion transport</keyword>
<dbReference type="SUPFAM" id="SSF143865">
    <property type="entry name" value="CorA soluble domain-like"/>
    <property type="match status" value="1"/>
</dbReference>
<feature type="transmembrane region" description="Helical" evidence="12">
    <location>
        <begin position="274"/>
        <end position="295"/>
    </location>
</feature>
<dbReference type="RefSeq" id="WP_017823505.1">
    <property type="nucleotide sequence ID" value="NZ_AORC01000011.1"/>
</dbReference>
<dbReference type="InterPro" id="IPR002523">
    <property type="entry name" value="MgTranspt_CorA/ZnTranspt_ZntB"/>
</dbReference>
<dbReference type="HOGENOM" id="CLU_917237_0_0_11"/>
<evidence type="ECO:0000256" key="8">
    <source>
        <dbReference type="ARBA" id="ARBA00022989"/>
    </source>
</evidence>
<dbReference type="InterPro" id="IPR045861">
    <property type="entry name" value="CorA_cytoplasmic_dom"/>
</dbReference>
<evidence type="ECO:0000256" key="2">
    <source>
        <dbReference type="ARBA" id="ARBA00009765"/>
    </source>
</evidence>
<gene>
    <name evidence="13" type="ORF">D641_0109885</name>
</gene>
<evidence type="ECO:0000256" key="12">
    <source>
        <dbReference type="SAM" id="Phobius"/>
    </source>
</evidence>
<dbReference type="Proteomes" id="UP000019754">
    <property type="component" value="Unassembled WGS sequence"/>
</dbReference>
<evidence type="ECO:0000256" key="7">
    <source>
        <dbReference type="ARBA" id="ARBA00022833"/>
    </source>
</evidence>
<evidence type="ECO:0000313" key="13">
    <source>
        <dbReference type="EMBL" id="EYT49032.1"/>
    </source>
</evidence>
<dbReference type="AlphaFoldDB" id="A0A022KW77"/>
<evidence type="ECO:0008006" key="15">
    <source>
        <dbReference type="Google" id="ProtNLM"/>
    </source>
</evidence>
<evidence type="ECO:0000256" key="4">
    <source>
        <dbReference type="ARBA" id="ARBA00022475"/>
    </source>
</evidence>
<dbReference type="OrthoDB" id="9803416at2"/>
<evidence type="ECO:0000256" key="1">
    <source>
        <dbReference type="ARBA" id="ARBA00004651"/>
    </source>
</evidence>
<comment type="caution">
    <text evidence="13">The sequence shown here is derived from an EMBL/GenBank/DDBJ whole genome shotgun (WGS) entry which is preliminary data.</text>
</comment>
<dbReference type="InterPro" id="IPR045863">
    <property type="entry name" value="CorA_TM1_TM2"/>
</dbReference>
<comment type="subcellular location">
    <subcellularLocation>
        <location evidence="1">Cell membrane</location>
        <topology evidence="1">Multi-pass membrane protein</topology>
    </subcellularLocation>
</comment>
<keyword evidence="8 12" id="KW-1133">Transmembrane helix</keyword>
<evidence type="ECO:0000256" key="3">
    <source>
        <dbReference type="ARBA" id="ARBA00022448"/>
    </source>
</evidence>
<evidence type="ECO:0000256" key="6">
    <source>
        <dbReference type="ARBA" id="ARBA00022692"/>
    </source>
</evidence>
<keyword evidence="10 12" id="KW-0472">Membrane</keyword>
<organism evidence="13 14">
    <name type="scientific">Brachybacterium muris UCD-AY4</name>
    <dbReference type="NCBI Taxonomy" id="1249481"/>
    <lineage>
        <taxon>Bacteria</taxon>
        <taxon>Bacillati</taxon>
        <taxon>Actinomycetota</taxon>
        <taxon>Actinomycetes</taxon>
        <taxon>Micrococcales</taxon>
        <taxon>Dermabacteraceae</taxon>
        <taxon>Brachybacterium</taxon>
    </lineage>
</organism>
<sequence length="303" mass="33013">MRIIEDADAHALPSQPTGTPSTREPFCALTGSVGSELATWAAAQLDLALPLSNHTPHRPTITLGDDKGQLVVFSFDADGTLTPIRLFAGAGGLLVVGEDEDLAWIRDHLRSLESRKTLQGADVWAVLIDLLHELAVDTQDVLDELSDQSRHLETRASGFTSAPERRAMAKLRNHLFSIQEIADTQHRLLSADGELAQTLSPDHRRRLRRSANAVDSVRSRASQLYARLGDVLQQQGTIISERLTFVATIFLPLNLVAGLFGMNFGWLTDRIGTFGAFLGLGVVLPLLLMGATMVLTHRVARSS</sequence>
<accession>A0A022KW77</accession>
<proteinExistence type="inferred from homology"/>
<keyword evidence="3" id="KW-0813">Transport</keyword>
<dbReference type="GO" id="GO:0015095">
    <property type="term" value="F:magnesium ion transmembrane transporter activity"/>
    <property type="evidence" value="ECO:0007669"/>
    <property type="project" value="TreeGrafter"/>
</dbReference>
<dbReference type="GO" id="GO:0005886">
    <property type="term" value="C:plasma membrane"/>
    <property type="evidence" value="ECO:0007669"/>
    <property type="project" value="UniProtKB-SubCell"/>
</dbReference>
<dbReference type="Pfam" id="PF01544">
    <property type="entry name" value="CorA"/>
    <property type="match status" value="1"/>
</dbReference>
<feature type="transmembrane region" description="Helical" evidence="12">
    <location>
        <begin position="243"/>
        <end position="262"/>
    </location>
</feature>
<dbReference type="EMBL" id="AORC01000011">
    <property type="protein sequence ID" value="EYT49032.1"/>
    <property type="molecule type" value="Genomic_DNA"/>
</dbReference>
<evidence type="ECO:0000256" key="10">
    <source>
        <dbReference type="ARBA" id="ARBA00023136"/>
    </source>
</evidence>
<protein>
    <recommendedName>
        <fullName evidence="15">Magnesium transporter</fullName>
    </recommendedName>
</protein>
<evidence type="ECO:0000256" key="9">
    <source>
        <dbReference type="ARBA" id="ARBA00023065"/>
    </source>
</evidence>
<keyword evidence="4" id="KW-1003">Cell membrane</keyword>
<keyword evidence="5" id="KW-0997">Cell inner membrane</keyword>
<name>A0A022KW77_9MICO</name>
<dbReference type="SUPFAM" id="SSF144083">
    <property type="entry name" value="Magnesium transport protein CorA, transmembrane region"/>
    <property type="match status" value="1"/>
</dbReference>
<dbReference type="PANTHER" id="PTHR46494:SF3">
    <property type="entry name" value="ZINC TRANSPORT PROTEIN ZNTB"/>
    <property type="match status" value="1"/>
</dbReference>
<dbReference type="GO" id="GO:0000287">
    <property type="term" value="F:magnesium ion binding"/>
    <property type="evidence" value="ECO:0007669"/>
    <property type="project" value="TreeGrafter"/>
</dbReference>
<comment type="similarity">
    <text evidence="2">Belongs to the CorA metal ion transporter (MIT) (TC 1.A.35) family.</text>
</comment>
<evidence type="ECO:0000256" key="11">
    <source>
        <dbReference type="SAM" id="MobiDB-lite"/>
    </source>
</evidence>
<keyword evidence="14" id="KW-1185">Reference proteome</keyword>
<reference evidence="13 14" key="1">
    <citation type="journal article" date="2013" name="Genome Announc.">
        <title>Draft genome sequence of an Actinobacterium, Brachybacterium muris strain UCD-AY4.</title>
        <authorList>
            <person name="Lo J.R."/>
            <person name="Lang J.M."/>
            <person name="Darling A.E."/>
            <person name="Eisen J.A."/>
            <person name="Coil D.A."/>
        </authorList>
    </citation>
    <scope>NUCLEOTIDE SEQUENCE [LARGE SCALE GENOMIC DNA]</scope>
    <source>
        <strain evidence="13 14">UCD-AY4</strain>
    </source>
</reference>
<dbReference type="PANTHER" id="PTHR46494">
    <property type="entry name" value="CORA FAMILY METAL ION TRANSPORTER (EUROFUNG)"/>
    <property type="match status" value="1"/>
</dbReference>
<feature type="region of interest" description="Disordered" evidence="11">
    <location>
        <begin position="1"/>
        <end position="24"/>
    </location>
</feature>
<dbReference type="GO" id="GO:0015087">
    <property type="term" value="F:cobalt ion transmembrane transporter activity"/>
    <property type="evidence" value="ECO:0007669"/>
    <property type="project" value="TreeGrafter"/>
</dbReference>
<dbReference type="Gene3D" id="1.20.58.340">
    <property type="entry name" value="Magnesium transport protein CorA, transmembrane region"/>
    <property type="match status" value="1"/>
</dbReference>
<dbReference type="STRING" id="1249481.D641_0109885"/>
<keyword evidence="7" id="KW-0862">Zinc</keyword>
<keyword evidence="6 12" id="KW-0812">Transmembrane</keyword>
<evidence type="ECO:0000256" key="5">
    <source>
        <dbReference type="ARBA" id="ARBA00022519"/>
    </source>
</evidence>